<feature type="region of interest" description="Disordered" evidence="4">
    <location>
        <begin position="637"/>
        <end position="661"/>
    </location>
</feature>
<comment type="subcellular location">
    <subcellularLocation>
        <location evidence="1">Nucleus</location>
    </subcellularLocation>
</comment>
<organism evidence="7 8">
    <name type="scientific">Mycena albidolilacea</name>
    <dbReference type="NCBI Taxonomy" id="1033008"/>
    <lineage>
        <taxon>Eukaryota</taxon>
        <taxon>Fungi</taxon>
        <taxon>Dikarya</taxon>
        <taxon>Basidiomycota</taxon>
        <taxon>Agaricomycotina</taxon>
        <taxon>Agaricomycetes</taxon>
        <taxon>Agaricomycetidae</taxon>
        <taxon>Agaricales</taxon>
        <taxon>Marasmiineae</taxon>
        <taxon>Mycenaceae</taxon>
        <taxon>Mycena</taxon>
    </lineage>
</organism>
<evidence type="ECO:0000259" key="5">
    <source>
        <dbReference type="Pfam" id="PF04824"/>
    </source>
</evidence>
<keyword evidence="3" id="KW-0539">Nucleus</keyword>
<dbReference type="EMBL" id="JARIHO010000020">
    <property type="protein sequence ID" value="KAJ7346555.1"/>
    <property type="molecule type" value="Genomic_DNA"/>
</dbReference>
<dbReference type="InterPro" id="IPR006910">
    <property type="entry name" value="Rad21_Rec8_N"/>
</dbReference>
<feature type="region of interest" description="Disordered" evidence="4">
    <location>
        <begin position="414"/>
        <end position="479"/>
    </location>
</feature>
<evidence type="ECO:0000256" key="3">
    <source>
        <dbReference type="ARBA" id="ARBA00023242"/>
    </source>
</evidence>
<dbReference type="Proteomes" id="UP001218218">
    <property type="component" value="Unassembled WGS sequence"/>
</dbReference>
<accession>A0AAD7EPT8</accession>
<dbReference type="GO" id="GO:0007064">
    <property type="term" value="P:mitotic sister chromatid cohesion"/>
    <property type="evidence" value="ECO:0007669"/>
    <property type="project" value="TreeGrafter"/>
</dbReference>
<dbReference type="PANTHER" id="PTHR12585:SF69">
    <property type="entry name" value="FI11703P"/>
    <property type="match status" value="1"/>
</dbReference>
<dbReference type="AlphaFoldDB" id="A0AAD7EPT8"/>
<evidence type="ECO:0000313" key="7">
    <source>
        <dbReference type="EMBL" id="KAJ7346555.1"/>
    </source>
</evidence>
<feature type="compositionally biased region" description="Basic and acidic residues" evidence="4">
    <location>
        <begin position="421"/>
        <end position="432"/>
    </location>
</feature>
<evidence type="ECO:0000256" key="2">
    <source>
        <dbReference type="ARBA" id="ARBA00009870"/>
    </source>
</evidence>
<feature type="domain" description="Rad21/Rec8-like protein N-terminal" evidence="6">
    <location>
        <begin position="1"/>
        <end position="101"/>
    </location>
</feature>
<dbReference type="Gene3D" id="1.10.10.580">
    <property type="entry name" value="Structural maintenance of chromosome 1. Chain E"/>
    <property type="match status" value="1"/>
</dbReference>
<feature type="compositionally biased region" description="Pro residues" evidence="4">
    <location>
        <begin position="291"/>
        <end position="301"/>
    </location>
</feature>
<proteinExistence type="inferred from homology"/>
<dbReference type="GO" id="GO:1990414">
    <property type="term" value="P:replication-born double-strand break repair via sister chromatid exchange"/>
    <property type="evidence" value="ECO:0007669"/>
    <property type="project" value="TreeGrafter"/>
</dbReference>
<gene>
    <name evidence="7" type="ORF">DFH08DRAFT_868562</name>
</gene>
<dbReference type="InterPro" id="IPR039781">
    <property type="entry name" value="Rad21/Rec8-like"/>
</dbReference>
<dbReference type="InterPro" id="IPR006909">
    <property type="entry name" value="Rad21/Rec8_C_eu"/>
</dbReference>
<dbReference type="SUPFAM" id="SSF46785">
    <property type="entry name" value="Winged helix' DNA-binding domain"/>
    <property type="match status" value="1"/>
</dbReference>
<evidence type="ECO:0000313" key="8">
    <source>
        <dbReference type="Proteomes" id="UP001218218"/>
    </source>
</evidence>
<feature type="domain" description="Rad21/Rec8-like protein C-terminal eukaryotic" evidence="5">
    <location>
        <begin position="583"/>
        <end position="634"/>
    </location>
</feature>
<comment type="caution">
    <text evidence="7">The sequence shown here is derived from an EMBL/GenBank/DDBJ whole genome shotgun (WGS) entry which is preliminary data.</text>
</comment>
<reference evidence="7" key="1">
    <citation type="submission" date="2023-03" db="EMBL/GenBank/DDBJ databases">
        <title>Massive genome expansion in bonnet fungi (Mycena s.s.) driven by repeated elements and novel gene families across ecological guilds.</title>
        <authorList>
            <consortium name="Lawrence Berkeley National Laboratory"/>
            <person name="Harder C.B."/>
            <person name="Miyauchi S."/>
            <person name="Viragh M."/>
            <person name="Kuo A."/>
            <person name="Thoen E."/>
            <person name="Andreopoulos B."/>
            <person name="Lu D."/>
            <person name="Skrede I."/>
            <person name="Drula E."/>
            <person name="Henrissat B."/>
            <person name="Morin E."/>
            <person name="Kohler A."/>
            <person name="Barry K."/>
            <person name="LaButti K."/>
            <person name="Morin E."/>
            <person name="Salamov A."/>
            <person name="Lipzen A."/>
            <person name="Mereny Z."/>
            <person name="Hegedus B."/>
            <person name="Baldrian P."/>
            <person name="Stursova M."/>
            <person name="Weitz H."/>
            <person name="Taylor A."/>
            <person name="Grigoriev I.V."/>
            <person name="Nagy L.G."/>
            <person name="Martin F."/>
            <person name="Kauserud H."/>
        </authorList>
    </citation>
    <scope>NUCLEOTIDE SEQUENCE</scope>
    <source>
        <strain evidence="7">CBHHK002</strain>
    </source>
</reference>
<name>A0AAD7EPT8_9AGAR</name>
<dbReference type="GO" id="GO:0003682">
    <property type="term" value="F:chromatin binding"/>
    <property type="evidence" value="ECO:0007669"/>
    <property type="project" value="TreeGrafter"/>
</dbReference>
<protein>
    <submittedName>
        <fullName evidence="7">Rec8 like protein-domain-containing protein</fullName>
    </submittedName>
</protein>
<dbReference type="GO" id="GO:0030892">
    <property type="term" value="C:mitotic cohesin complex"/>
    <property type="evidence" value="ECO:0007669"/>
    <property type="project" value="TreeGrafter"/>
</dbReference>
<feature type="region of interest" description="Disordered" evidence="4">
    <location>
        <begin position="219"/>
        <end position="319"/>
    </location>
</feature>
<dbReference type="GO" id="GO:0005634">
    <property type="term" value="C:nucleus"/>
    <property type="evidence" value="ECO:0007669"/>
    <property type="project" value="UniProtKB-SubCell"/>
</dbReference>
<evidence type="ECO:0000259" key="6">
    <source>
        <dbReference type="Pfam" id="PF04825"/>
    </source>
</evidence>
<sequence length="661" mass="72376">MFYSETILSRRGPLGKVWLAAHMERKLSKTQTLQTDIEQSVGAIMGQEVEVMALRLSGQLLLGVVRIYSRKAKYLLDDCNEALLKIKMAFRPGMVDMTEDQLVVNKNAITLQGDAVDIDLIMPNLNWGTDYEDRPLPKQGHHQAHVDDITLRTVTDTFQNFDNNDPFDIGPSDGIGSQDFLDLGLDWGDGEKPSENDEMSVDGSVGVGRDLPAVDENFDDQFRPNGNMDIDIFSHHSKSREGSEHPFNEGMNVDMPDFDLPIDFGDTNDREKTPGQTRSSRGSSPLSDAPLTPPPEDPIPLPGSDKTPKAKRKPKEKKQIIDSVTELEGGPGAKVGKRNGGLGPAVTTDVSGILTEQQFLPRSSIVMRLLEIRDDPLAHFLPTKVTPNGTFFCAAPPGLAPELAELFMRPVSTLSSKRRGASPDKPNKRARLDGSVNGDEEIEQARRDGSLAPSIGARSDLLGRAGSTGPDATFDFGEQGAPVDDYQLEVPQELDVDVRGKSAAPSELSRLSTPMQDGMFDEGAETYADAACPIVMFDVKTQSQAVENDEPIENEGKGYSKNTVKALSIIRKELKPVDDEEEDKVLSFRKMADKASRRAAASFFFELLVLGTRDCVQLTQNAPFENIEVRAKDKLWDRQQHSPAPSRAASVARSVGSVMGL</sequence>
<dbReference type="Pfam" id="PF04824">
    <property type="entry name" value="Rad21_Rec8"/>
    <property type="match status" value="1"/>
</dbReference>
<dbReference type="InterPro" id="IPR023093">
    <property type="entry name" value="ScpA-like_C"/>
</dbReference>
<keyword evidence="8" id="KW-1185">Reference proteome</keyword>
<dbReference type="Pfam" id="PF04825">
    <property type="entry name" value="Rad21_Rec8_N"/>
    <property type="match status" value="1"/>
</dbReference>
<evidence type="ECO:0000256" key="1">
    <source>
        <dbReference type="ARBA" id="ARBA00004123"/>
    </source>
</evidence>
<dbReference type="PANTHER" id="PTHR12585">
    <property type="entry name" value="SCC1 / RAD21 FAMILY MEMBER"/>
    <property type="match status" value="1"/>
</dbReference>
<comment type="similarity">
    <text evidence="2">Belongs to the rad21 family.</text>
</comment>
<evidence type="ECO:0000256" key="4">
    <source>
        <dbReference type="SAM" id="MobiDB-lite"/>
    </source>
</evidence>
<feature type="compositionally biased region" description="Polar residues" evidence="4">
    <location>
        <begin position="274"/>
        <end position="286"/>
    </location>
</feature>
<feature type="compositionally biased region" description="Low complexity" evidence="4">
    <location>
        <begin position="642"/>
        <end position="655"/>
    </location>
</feature>
<dbReference type="InterPro" id="IPR036390">
    <property type="entry name" value="WH_DNA-bd_sf"/>
</dbReference>